<dbReference type="Proteomes" id="UP000027601">
    <property type="component" value="Unassembled WGS sequence"/>
</dbReference>
<dbReference type="AlphaFoldDB" id="A0A069D622"/>
<reference evidence="1 2" key="1">
    <citation type="journal article" date="2015" name="Microbes Environ.">
        <title>Distribution and evolution of nitrogen fixation genes in the phylum bacteroidetes.</title>
        <authorList>
            <person name="Inoue J."/>
            <person name="Oshima K."/>
            <person name="Suda W."/>
            <person name="Sakamoto M."/>
            <person name="Iino T."/>
            <person name="Noda S."/>
            <person name="Hongoh Y."/>
            <person name="Hattori M."/>
            <person name="Ohkuma M."/>
        </authorList>
    </citation>
    <scope>NUCLEOTIDE SEQUENCE [LARGE SCALE GENOMIC DNA]</scope>
    <source>
        <strain evidence="1 2">JCM 15093</strain>
    </source>
</reference>
<gene>
    <name evidence="1" type="ORF">JCM15093_3074</name>
</gene>
<dbReference type="EMBL" id="BAJS01000029">
    <property type="protein sequence ID" value="GAK37795.1"/>
    <property type="molecule type" value="Genomic_DNA"/>
</dbReference>
<accession>A0A069D622</accession>
<keyword evidence="2" id="KW-1185">Reference proteome</keyword>
<evidence type="ECO:0000313" key="2">
    <source>
        <dbReference type="Proteomes" id="UP000027601"/>
    </source>
</evidence>
<sequence>MKDLNDYKPEEFGVNKDEINSLIMEQASDCAIEKMVKANGLPFEAFVEPDIEEGEEADDATPTRYKEEYQEQYNQLYDEEYDRIAAELGFDFCKEDGILILES</sequence>
<evidence type="ECO:0000313" key="1">
    <source>
        <dbReference type="EMBL" id="GAK37795.1"/>
    </source>
</evidence>
<organism evidence="1 2">
    <name type="scientific">Bacteroides graminisolvens DSM 19988 = JCM 15093</name>
    <dbReference type="NCBI Taxonomy" id="1121097"/>
    <lineage>
        <taxon>Bacteria</taxon>
        <taxon>Pseudomonadati</taxon>
        <taxon>Bacteroidota</taxon>
        <taxon>Bacteroidia</taxon>
        <taxon>Bacteroidales</taxon>
        <taxon>Bacteroidaceae</taxon>
        <taxon>Bacteroides</taxon>
    </lineage>
</organism>
<dbReference type="STRING" id="1121097.GCA_000428125_01519"/>
<dbReference type="RefSeq" id="WP_024997379.1">
    <property type="nucleotide sequence ID" value="NZ_ATZI01000004.1"/>
</dbReference>
<dbReference type="OrthoDB" id="9864594at2"/>
<protein>
    <submittedName>
        <fullName evidence="1">Uncharacterized protein</fullName>
    </submittedName>
</protein>
<comment type="caution">
    <text evidence="1">The sequence shown here is derived from an EMBL/GenBank/DDBJ whole genome shotgun (WGS) entry which is preliminary data.</text>
</comment>
<name>A0A069D622_9BACE</name>
<proteinExistence type="predicted"/>
<dbReference type="eggNOG" id="ENOG5030W9Q">
    <property type="taxonomic scope" value="Bacteria"/>
</dbReference>